<dbReference type="AlphaFoldDB" id="S0FWK2"/>
<dbReference type="PANTHER" id="PTHR33295">
    <property type="entry name" value="ATPASE"/>
    <property type="match status" value="1"/>
</dbReference>
<dbReference type="SUPFAM" id="SSF52540">
    <property type="entry name" value="P-loop containing nucleoside triphosphate hydrolases"/>
    <property type="match status" value="1"/>
</dbReference>
<dbReference type="InterPro" id="IPR025420">
    <property type="entry name" value="DUF4143"/>
</dbReference>
<dbReference type="Pfam" id="PF13635">
    <property type="entry name" value="DUF4143"/>
    <property type="match status" value="1"/>
</dbReference>
<gene>
    <name evidence="3" type="ORF">Dpo_5c03750</name>
</gene>
<dbReference type="PANTHER" id="PTHR33295:SF8">
    <property type="entry name" value="AAA+ ATPASE DOMAIN-CONTAINING PROTEIN"/>
    <property type="match status" value="1"/>
</dbReference>
<dbReference type="RefSeq" id="WP_006966596.1">
    <property type="nucleotide sequence ID" value="NZ_APJX01000005.1"/>
</dbReference>
<name>S0FWK2_9BACT</name>
<dbReference type="EMBL" id="APJX01000005">
    <property type="protein sequence ID" value="EMS79448.1"/>
    <property type="molecule type" value="Genomic_DNA"/>
</dbReference>
<reference evidence="3 4" key="1">
    <citation type="journal article" date="2013" name="Genome Announc.">
        <title>Draft Genome Sequence of Desulfotignum phosphitoxidans DSM 13687 Strain FiPS-3.</title>
        <authorList>
            <person name="Poehlein A."/>
            <person name="Daniel R."/>
            <person name="Simeonova D.D."/>
        </authorList>
    </citation>
    <scope>NUCLEOTIDE SEQUENCE [LARGE SCALE GENOMIC DNA]</scope>
    <source>
        <strain evidence="3 4">DSM 13687</strain>
    </source>
</reference>
<proteinExistence type="predicted"/>
<comment type="caution">
    <text evidence="3">The sequence shown here is derived from an EMBL/GenBank/DDBJ whole genome shotgun (WGS) entry which is preliminary data.</text>
</comment>
<sequence length="431" mass="50214">MKQILSQLIDDFLERTLPDPVPRAARFFEIKGKADVVTGMRRAGKTWFCFQKINQLLHDNIPLHQILYLNFEDERLLEFTVANFQDILDVYYGKFPENKNHTCYFFLDELQRIDGWEMFIRRLVDSENIQVYITGSSSKLLSTEIATGLRGRSLTTEIFPFSFQEYLRYHNLFTDTPESFGSKTAAILRNAVKQYFETGGFPEIQSMDSNTKIEVLQSYIDAVLLKDVIERHQVGNIPAIKHLVRTLMQSSGRKFSVNRFYNTLKSMSIKCTKNNLYNYLDHLTDAFVFYRVPIHTRSEKARMINPVKIYTIDTGLKNAMTFQNSADLGPTLENLVFLHLRRQKYQVEYVTTKDGFETDFLARNPLTGEIKLIQVCWQMADKKTFDREYRGLLHAMKELAVSSGTIVTWDDEARLDNDINVVSIWKWLLTS</sequence>
<evidence type="ECO:0000259" key="1">
    <source>
        <dbReference type="Pfam" id="PF13173"/>
    </source>
</evidence>
<evidence type="ECO:0000259" key="2">
    <source>
        <dbReference type="Pfam" id="PF13635"/>
    </source>
</evidence>
<feature type="domain" description="AAA" evidence="1">
    <location>
        <begin position="33"/>
        <end position="167"/>
    </location>
</feature>
<feature type="domain" description="DUF4143" evidence="2">
    <location>
        <begin position="226"/>
        <end position="375"/>
    </location>
</feature>
<dbReference type="PATRIC" id="fig|1286635.3.peg.2857"/>
<dbReference type="Proteomes" id="UP000014216">
    <property type="component" value="Unassembled WGS sequence"/>
</dbReference>
<dbReference type="OrthoDB" id="5414351at2"/>
<keyword evidence="4" id="KW-1185">Reference proteome</keyword>
<protein>
    <submittedName>
        <fullName evidence="3">ATPase</fullName>
    </submittedName>
</protein>
<accession>S0FWK2</accession>
<evidence type="ECO:0000313" key="4">
    <source>
        <dbReference type="Proteomes" id="UP000014216"/>
    </source>
</evidence>
<evidence type="ECO:0000313" key="3">
    <source>
        <dbReference type="EMBL" id="EMS79448.1"/>
    </source>
</evidence>
<dbReference type="InterPro" id="IPR041682">
    <property type="entry name" value="AAA_14"/>
</dbReference>
<dbReference type="InterPro" id="IPR027417">
    <property type="entry name" value="P-loop_NTPase"/>
</dbReference>
<dbReference type="Pfam" id="PF13173">
    <property type="entry name" value="AAA_14"/>
    <property type="match status" value="1"/>
</dbReference>
<organism evidence="3 4">
    <name type="scientific">Desulfotignum phosphitoxidans DSM 13687</name>
    <dbReference type="NCBI Taxonomy" id="1286635"/>
    <lineage>
        <taxon>Bacteria</taxon>
        <taxon>Pseudomonadati</taxon>
        <taxon>Thermodesulfobacteriota</taxon>
        <taxon>Desulfobacteria</taxon>
        <taxon>Desulfobacterales</taxon>
        <taxon>Desulfobacteraceae</taxon>
        <taxon>Desulfotignum</taxon>
    </lineage>
</organism>